<name>A0A0K1PZ62_9BACT</name>
<dbReference type="KEGG" id="llu:AKJ09_05472"/>
<dbReference type="InterPro" id="IPR015946">
    <property type="entry name" value="KH_dom-like_a/b"/>
</dbReference>
<dbReference type="GO" id="GO:0006364">
    <property type="term" value="P:rRNA processing"/>
    <property type="evidence" value="ECO:0007669"/>
    <property type="project" value="InterPro"/>
</dbReference>
<gene>
    <name evidence="2" type="ORF">AKJ09_05472</name>
</gene>
<dbReference type="Gene3D" id="3.30.300.20">
    <property type="match status" value="1"/>
</dbReference>
<sequence>MREERDGGHRHLRLQELVLEELQSLLRDDITDPALVDVEIGAVVLSPDYRHARVHFSLRTPLALGHAAGNPATEAALRGSAERALTRATPFLRARLAEAIDMKRVPELRFVFDGVASSG</sequence>
<protein>
    <recommendedName>
        <fullName evidence="4">Ribosome-binding factor A</fullName>
    </recommendedName>
</protein>
<dbReference type="STRING" id="1391654.AKJ09_05472"/>
<dbReference type="InterPro" id="IPR020053">
    <property type="entry name" value="Ribosome-bd_factorA_CS"/>
</dbReference>
<keyword evidence="3" id="KW-1185">Reference proteome</keyword>
<reference evidence="2 3" key="1">
    <citation type="submission" date="2015-08" db="EMBL/GenBank/DDBJ databases">
        <authorList>
            <person name="Babu N.S."/>
            <person name="Beckwith C.J."/>
            <person name="Beseler K.G."/>
            <person name="Brison A."/>
            <person name="Carone J.V."/>
            <person name="Caskin T.P."/>
            <person name="Diamond M."/>
            <person name="Durham M.E."/>
            <person name="Foxe J.M."/>
            <person name="Go M."/>
            <person name="Henderson B.A."/>
            <person name="Jones I.B."/>
            <person name="McGettigan J.A."/>
            <person name="Micheletti S.J."/>
            <person name="Nasrallah M.E."/>
            <person name="Ortiz D."/>
            <person name="Piller C.R."/>
            <person name="Privatt S.R."/>
            <person name="Schneider S.L."/>
            <person name="Sharp S."/>
            <person name="Smith T.C."/>
            <person name="Stanton J.D."/>
            <person name="Ullery H.E."/>
            <person name="Wilson R.J."/>
            <person name="Serrano M.G."/>
            <person name="Buck G."/>
            <person name="Lee V."/>
            <person name="Wang Y."/>
            <person name="Carvalho R."/>
            <person name="Voegtly L."/>
            <person name="Shi R."/>
            <person name="Duckworth R."/>
            <person name="Johnson A."/>
            <person name="Loviza R."/>
            <person name="Walstead R."/>
            <person name="Shah Z."/>
            <person name="Kiflezghi M."/>
            <person name="Wade K."/>
            <person name="Ball S.L."/>
            <person name="Bradley K.W."/>
            <person name="Asai D.J."/>
            <person name="Bowman C.A."/>
            <person name="Russell D.A."/>
            <person name="Pope W.H."/>
            <person name="Jacobs-Sera D."/>
            <person name="Hendrix R.W."/>
            <person name="Hatfull G.F."/>
        </authorList>
    </citation>
    <scope>NUCLEOTIDE SEQUENCE [LARGE SCALE GENOMIC DNA]</scope>
    <source>
        <strain evidence="2 3">DSM 27648</strain>
    </source>
</reference>
<proteinExistence type="predicted"/>
<keyword evidence="1" id="KW-0690">Ribosome biogenesis</keyword>
<evidence type="ECO:0000256" key="1">
    <source>
        <dbReference type="ARBA" id="ARBA00022517"/>
    </source>
</evidence>
<dbReference type="RefSeq" id="WP_169927838.1">
    <property type="nucleotide sequence ID" value="NZ_CP012333.1"/>
</dbReference>
<evidence type="ECO:0000313" key="3">
    <source>
        <dbReference type="Proteomes" id="UP000064967"/>
    </source>
</evidence>
<dbReference type="AlphaFoldDB" id="A0A0K1PZ62"/>
<organism evidence="2 3">
    <name type="scientific">Labilithrix luteola</name>
    <dbReference type="NCBI Taxonomy" id="1391654"/>
    <lineage>
        <taxon>Bacteria</taxon>
        <taxon>Pseudomonadati</taxon>
        <taxon>Myxococcota</taxon>
        <taxon>Polyangia</taxon>
        <taxon>Polyangiales</taxon>
        <taxon>Labilitrichaceae</taxon>
        <taxon>Labilithrix</taxon>
    </lineage>
</organism>
<accession>A0A0K1PZ62</accession>
<dbReference type="PROSITE" id="PS01319">
    <property type="entry name" value="RBFA"/>
    <property type="match status" value="1"/>
</dbReference>
<evidence type="ECO:0008006" key="4">
    <source>
        <dbReference type="Google" id="ProtNLM"/>
    </source>
</evidence>
<dbReference type="EMBL" id="CP012333">
    <property type="protein sequence ID" value="AKU98808.1"/>
    <property type="molecule type" value="Genomic_DNA"/>
</dbReference>
<dbReference type="Proteomes" id="UP000064967">
    <property type="component" value="Chromosome"/>
</dbReference>
<dbReference type="SUPFAM" id="SSF89919">
    <property type="entry name" value="Ribosome-binding factor A, RbfA"/>
    <property type="match status" value="1"/>
</dbReference>
<dbReference type="InterPro" id="IPR023799">
    <property type="entry name" value="RbfA_dom_sf"/>
</dbReference>
<dbReference type="InterPro" id="IPR000238">
    <property type="entry name" value="RbfA"/>
</dbReference>
<dbReference type="Pfam" id="PF02033">
    <property type="entry name" value="RBFA"/>
    <property type="match status" value="1"/>
</dbReference>
<evidence type="ECO:0000313" key="2">
    <source>
        <dbReference type="EMBL" id="AKU98808.1"/>
    </source>
</evidence>